<evidence type="ECO:0000313" key="2">
    <source>
        <dbReference type="EMBL" id="SDS78087.1"/>
    </source>
</evidence>
<accession>A0A1H1UZY5</accession>
<reference evidence="2 3" key="1">
    <citation type="submission" date="2016-10" db="EMBL/GenBank/DDBJ databases">
        <authorList>
            <person name="de Groot N.N."/>
        </authorList>
    </citation>
    <scope>NUCLEOTIDE SEQUENCE [LARGE SCALE GENOMIC DNA]</scope>
    <source>
        <strain evidence="2 3">LMG 26867</strain>
    </source>
</reference>
<dbReference type="SUPFAM" id="SSF158682">
    <property type="entry name" value="TerB-like"/>
    <property type="match status" value="1"/>
</dbReference>
<dbReference type="EMBL" id="LT629762">
    <property type="protein sequence ID" value="SDS78087.1"/>
    <property type="molecule type" value="Genomic_DNA"/>
</dbReference>
<feature type="coiled-coil region" evidence="1">
    <location>
        <begin position="178"/>
        <end position="212"/>
    </location>
</feature>
<protein>
    <submittedName>
        <fullName evidence="2">Uncharacterized protein</fullName>
    </submittedName>
</protein>
<dbReference type="RefSeq" id="WP_092274715.1">
    <property type="nucleotide sequence ID" value="NZ_LT629762.1"/>
</dbReference>
<name>A0A1H1UZY5_9PSED</name>
<sequence>MAGADGDDQILPFGRIKLDGIYPGWVSGHHLNPRLLASELAAALETLAPSNQTVQPLHVSVFTKGRSDRDIQITYGALTDYFEAAGNGRPAATISTSSGQIPANNIVVWRKWVESLVDEVTARAELAVGFAQPANDHGRLSIAFGGSAAAKLEPPTHLSGSAPIVLKTLQAQLRREGEETASEKLDEALTGRQRLEQENVELKAQLSIEKARSQQFMEEAENFRRESSDERRTRLELSESLLSMEERLEEVMALAEIMRVDNEFSPPELRLMVQCCRELSNDCSVDAVAEKGIGLREQVKRWLEKRVEKLAEIQIDRFATALTILSRKKGGAPSRNSRKKG</sequence>
<organism evidence="2 3">
    <name type="scientific">Pseudomonas prosekii</name>
    <dbReference type="NCBI Taxonomy" id="1148509"/>
    <lineage>
        <taxon>Bacteria</taxon>
        <taxon>Pseudomonadati</taxon>
        <taxon>Pseudomonadota</taxon>
        <taxon>Gammaproteobacteria</taxon>
        <taxon>Pseudomonadales</taxon>
        <taxon>Pseudomonadaceae</taxon>
        <taxon>Pseudomonas</taxon>
    </lineage>
</organism>
<keyword evidence="1" id="KW-0175">Coiled coil</keyword>
<dbReference type="STRING" id="1148509.SAMN05216222_2259"/>
<dbReference type="Proteomes" id="UP000198481">
    <property type="component" value="Chromosome I"/>
</dbReference>
<evidence type="ECO:0000313" key="3">
    <source>
        <dbReference type="Proteomes" id="UP000198481"/>
    </source>
</evidence>
<proteinExistence type="predicted"/>
<dbReference type="InterPro" id="IPR029024">
    <property type="entry name" value="TerB-like"/>
</dbReference>
<gene>
    <name evidence="2" type="ORF">SAMN05216222_2259</name>
</gene>
<dbReference type="AlphaFoldDB" id="A0A1H1UZY5"/>
<evidence type="ECO:0000256" key="1">
    <source>
        <dbReference type="SAM" id="Coils"/>
    </source>
</evidence>